<comment type="caution">
    <text evidence="1">The sequence shown here is derived from an EMBL/GenBank/DDBJ whole genome shotgun (WGS) entry which is preliminary data.</text>
</comment>
<keyword evidence="2" id="KW-1185">Reference proteome</keyword>
<proteinExistence type="predicted"/>
<dbReference type="Proteomes" id="UP000780801">
    <property type="component" value="Unassembled WGS sequence"/>
</dbReference>
<name>A0A9P6FSV6_9FUNG</name>
<reference evidence="1" key="1">
    <citation type="journal article" date="2020" name="Fungal Divers.">
        <title>Resolving the Mortierellaceae phylogeny through synthesis of multi-gene phylogenetics and phylogenomics.</title>
        <authorList>
            <person name="Vandepol N."/>
            <person name="Liber J."/>
            <person name="Desiro A."/>
            <person name="Na H."/>
            <person name="Kennedy M."/>
            <person name="Barry K."/>
            <person name="Grigoriev I.V."/>
            <person name="Miller A.N."/>
            <person name="O'Donnell K."/>
            <person name="Stajich J.E."/>
            <person name="Bonito G."/>
        </authorList>
    </citation>
    <scope>NUCLEOTIDE SEQUENCE</scope>
    <source>
        <strain evidence="1">KOD1015</strain>
    </source>
</reference>
<feature type="non-terminal residue" evidence="1">
    <location>
        <position position="274"/>
    </location>
</feature>
<organism evidence="1 2">
    <name type="scientific">Lunasporangiospora selenospora</name>
    <dbReference type="NCBI Taxonomy" id="979761"/>
    <lineage>
        <taxon>Eukaryota</taxon>
        <taxon>Fungi</taxon>
        <taxon>Fungi incertae sedis</taxon>
        <taxon>Mucoromycota</taxon>
        <taxon>Mortierellomycotina</taxon>
        <taxon>Mortierellomycetes</taxon>
        <taxon>Mortierellales</taxon>
        <taxon>Mortierellaceae</taxon>
        <taxon>Lunasporangiospora</taxon>
    </lineage>
</organism>
<sequence>MVPNQEMPKAIAVLRRLRQRQGLEKPLCLPVLMTSRMDPSMILPLWQMPRALPTPPLRLRSPSSLQPLSKSSPSAIWISMQRRAVGTRAGGIHQSITTSCQGISSNPVSREAGFSTLTRARGSGLVAGKPDCIRMAGGRAISNDVGKSKLVNNSANNKSYSSCNGMNSNLGLPRSSTGVTRTTRVQALGFSTSLKPRPKSTLGVTSLFPRPTAGVPLAPTTSVAVAMTLAPRPRLVSSAAPWVAKWGPSTGGTALIRGGTRLGHRSSFAAMHTK</sequence>
<accession>A0A9P6FSV6</accession>
<evidence type="ECO:0000313" key="1">
    <source>
        <dbReference type="EMBL" id="KAF9580591.1"/>
    </source>
</evidence>
<gene>
    <name evidence="1" type="ORF">BGW38_002692</name>
</gene>
<evidence type="ECO:0000313" key="2">
    <source>
        <dbReference type="Proteomes" id="UP000780801"/>
    </source>
</evidence>
<dbReference type="AlphaFoldDB" id="A0A9P6FSV6"/>
<protein>
    <submittedName>
        <fullName evidence="1">Uncharacterized protein</fullName>
    </submittedName>
</protein>
<dbReference type="EMBL" id="JAABOA010001964">
    <property type="protein sequence ID" value="KAF9580591.1"/>
    <property type="molecule type" value="Genomic_DNA"/>
</dbReference>